<evidence type="ECO:0000256" key="4">
    <source>
        <dbReference type="ARBA" id="ARBA00022989"/>
    </source>
</evidence>
<protein>
    <submittedName>
        <fullName evidence="8">ABC transporter permease</fullName>
    </submittedName>
</protein>
<feature type="domain" description="ABC3 transporter permease C-terminal" evidence="7">
    <location>
        <begin position="352"/>
        <end position="495"/>
    </location>
</feature>
<keyword evidence="9" id="KW-1185">Reference proteome</keyword>
<evidence type="ECO:0000256" key="5">
    <source>
        <dbReference type="ARBA" id="ARBA00023136"/>
    </source>
</evidence>
<feature type="transmembrane region" description="Helical" evidence="6">
    <location>
        <begin position="160"/>
        <end position="182"/>
    </location>
</feature>
<name>A0ABY5ZE90_9ACTN</name>
<feature type="domain" description="ABC3 transporter permease C-terminal" evidence="7">
    <location>
        <begin position="85"/>
        <end position="184"/>
    </location>
</feature>
<feature type="transmembrane region" description="Helical" evidence="6">
    <location>
        <begin position="348"/>
        <end position="367"/>
    </location>
</feature>
<dbReference type="Pfam" id="PF02687">
    <property type="entry name" value="FtsX"/>
    <property type="match status" value="2"/>
</dbReference>
<feature type="transmembrane region" description="Helical" evidence="6">
    <location>
        <begin position="20"/>
        <end position="41"/>
    </location>
</feature>
<evidence type="ECO:0000256" key="3">
    <source>
        <dbReference type="ARBA" id="ARBA00022692"/>
    </source>
</evidence>
<feature type="transmembrane region" description="Helical" evidence="6">
    <location>
        <begin position="68"/>
        <end position="91"/>
    </location>
</feature>
<feature type="transmembrane region" description="Helical" evidence="6">
    <location>
        <begin position="296"/>
        <end position="316"/>
    </location>
</feature>
<evidence type="ECO:0000313" key="9">
    <source>
        <dbReference type="Proteomes" id="UP001058271"/>
    </source>
</evidence>
<feature type="transmembrane region" description="Helical" evidence="6">
    <location>
        <begin position="112"/>
        <end position="140"/>
    </location>
</feature>
<reference evidence="8" key="1">
    <citation type="submission" date="2021-04" db="EMBL/GenBank/DDBJ databases">
        <title>Biosynthetic gene clusters of Dactylosporangioum roseum.</title>
        <authorList>
            <person name="Hartkoorn R.C."/>
            <person name="Beaudoing E."/>
            <person name="Hot D."/>
            <person name="Moureu S."/>
        </authorList>
    </citation>
    <scope>NUCLEOTIDE SEQUENCE</scope>
    <source>
        <strain evidence="8">NRRL B-16295</strain>
    </source>
</reference>
<keyword evidence="5 6" id="KW-0472">Membrane</keyword>
<feature type="transmembrane region" description="Helical" evidence="6">
    <location>
        <begin position="203"/>
        <end position="221"/>
    </location>
</feature>
<sequence>MTLLRLGLAGTRVDGVRVSLTALSSAFGALAVLAALNVLAIGRRVPAGVLAEQYSNAVLREPGLRSGVVTTLMLVTIPVFALAGQCVRLGAPARDRRLAAIRLAGATPRQAVTVASAETAVAGLLGSLAGLAGYLVGHALLHRPDATGRLPLPTDIFPPAWQMVAGALAIPVVAAVAAAIAMRRVLISPLGVVRKARRERPPALWAGLVIMLGVACLAVVGPFMRLADQDKAKWITSTYPILMYAGAALTGLGIVLGTAWVSYTAGRVLHRFARRPATLLAARRLTADPWNGSRTLAVLLICVLFAAGTAWFRAWFETDGLAQRRYQELTNPGMPPSVDPFYLRTMDLVDVAVLAGIVLTSLGMLVAMGDSIVSRRRAYASLVATGVPRSVLARSILWQAVVPAVPAILAALAIGVGVVHGLRSEVSYGGFESSRCTGTETQCAANPMDESLWTSTRTPEVHLPIPIPWDDLARDGGLALAAVLLTVAIGLLFLRSSTDLDEIRTT</sequence>
<comment type="subcellular location">
    <subcellularLocation>
        <location evidence="1">Cell membrane</location>
        <topology evidence="1">Multi-pass membrane protein</topology>
    </subcellularLocation>
</comment>
<keyword evidence="3 6" id="KW-0812">Transmembrane</keyword>
<evidence type="ECO:0000256" key="1">
    <source>
        <dbReference type="ARBA" id="ARBA00004651"/>
    </source>
</evidence>
<feature type="transmembrane region" description="Helical" evidence="6">
    <location>
        <begin position="396"/>
        <end position="419"/>
    </location>
</feature>
<dbReference type="InterPro" id="IPR003838">
    <property type="entry name" value="ABC3_permease_C"/>
</dbReference>
<dbReference type="Proteomes" id="UP001058271">
    <property type="component" value="Chromosome"/>
</dbReference>
<keyword evidence="2" id="KW-1003">Cell membrane</keyword>
<feature type="transmembrane region" description="Helical" evidence="6">
    <location>
        <begin position="241"/>
        <end position="265"/>
    </location>
</feature>
<gene>
    <name evidence="8" type="ORF">Drose_18010</name>
</gene>
<evidence type="ECO:0000256" key="6">
    <source>
        <dbReference type="SAM" id="Phobius"/>
    </source>
</evidence>
<evidence type="ECO:0000259" key="7">
    <source>
        <dbReference type="Pfam" id="PF02687"/>
    </source>
</evidence>
<proteinExistence type="predicted"/>
<accession>A0ABY5ZE90</accession>
<evidence type="ECO:0000313" key="8">
    <source>
        <dbReference type="EMBL" id="UWZ40430.1"/>
    </source>
</evidence>
<keyword evidence="4 6" id="KW-1133">Transmembrane helix</keyword>
<organism evidence="8 9">
    <name type="scientific">Dactylosporangium roseum</name>
    <dbReference type="NCBI Taxonomy" id="47989"/>
    <lineage>
        <taxon>Bacteria</taxon>
        <taxon>Bacillati</taxon>
        <taxon>Actinomycetota</taxon>
        <taxon>Actinomycetes</taxon>
        <taxon>Micromonosporales</taxon>
        <taxon>Micromonosporaceae</taxon>
        <taxon>Dactylosporangium</taxon>
    </lineage>
</organism>
<evidence type="ECO:0000256" key="2">
    <source>
        <dbReference type="ARBA" id="ARBA00022475"/>
    </source>
</evidence>
<feature type="transmembrane region" description="Helical" evidence="6">
    <location>
        <begin position="476"/>
        <end position="494"/>
    </location>
</feature>
<dbReference type="EMBL" id="CP073721">
    <property type="protein sequence ID" value="UWZ40430.1"/>
    <property type="molecule type" value="Genomic_DNA"/>
</dbReference>